<comment type="caution">
    <text evidence="2">The sequence shown here is derived from an EMBL/GenBank/DDBJ whole genome shotgun (WGS) entry which is preliminary data.</text>
</comment>
<feature type="region of interest" description="Disordered" evidence="1">
    <location>
        <begin position="43"/>
        <end position="75"/>
    </location>
</feature>
<accession>A0A0F9BDX0</accession>
<name>A0A0F9BDX0_9ZZZZ</name>
<proteinExistence type="predicted"/>
<gene>
    <name evidence="2" type="ORF">LCGC14_2539520</name>
</gene>
<dbReference type="EMBL" id="LAZR01041410">
    <property type="protein sequence ID" value="KKL12062.1"/>
    <property type="molecule type" value="Genomic_DNA"/>
</dbReference>
<dbReference type="AlphaFoldDB" id="A0A0F9BDX0"/>
<organism evidence="2">
    <name type="scientific">marine sediment metagenome</name>
    <dbReference type="NCBI Taxonomy" id="412755"/>
    <lineage>
        <taxon>unclassified sequences</taxon>
        <taxon>metagenomes</taxon>
        <taxon>ecological metagenomes</taxon>
    </lineage>
</organism>
<feature type="compositionally biased region" description="Acidic residues" evidence="1">
    <location>
        <begin position="66"/>
        <end position="75"/>
    </location>
</feature>
<sequence length="75" mass="8375">MTYGTATCIKSGTGLIIAVPKDIELDQKLVRGSKVQFDMTRLKNIEPQPRKKGFAGKKVDVKNESPEQEQPEEDL</sequence>
<protein>
    <submittedName>
        <fullName evidence="2">Uncharacterized protein</fullName>
    </submittedName>
</protein>
<evidence type="ECO:0000313" key="2">
    <source>
        <dbReference type="EMBL" id="KKL12062.1"/>
    </source>
</evidence>
<reference evidence="2" key="1">
    <citation type="journal article" date="2015" name="Nature">
        <title>Complex archaea that bridge the gap between prokaryotes and eukaryotes.</title>
        <authorList>
            <person name="Spang A."/>
            <person name="Saw J.H."/>
            <person name="Jorgensen S.L."/>
            <person name="Zaremba-Niedzwiedzka K."/>
            <person name="Martijn J."/>
            <person name="Lind A.E."/>
            <person name="van Eijk R."/>
            <person name="Schleper C."/>
            <person name="Guy L."/>
            <person name="Ettema T.J."/>
        </authorList>
    </citation>
    <scope>NUCLEOTIDE SEQUENCE</scope>
</reference>
<evidence type="ECO:0000256" key="1">
    <source>
        <dbReference type="SAM" id="MobiDB-lite"/>
    </source>
</evidence>